<keyword evidence="3" id="KW-0808">Transferase</keyword>
<dbReference type="GO" id="GO:0005524">
    <property type="term" value="F:ATP binding"/>
    <property type="evidence" value="ECO:0007669"/>
    <property type="project" value="UniProtKB-KW"/>
</dbReference>
<keyword evidence="2" id="KW-0723">Serine/threonine-protein kinase</keyword>
<dbReference type="InterPro" id="IPR000719">
    <property type="entry name" value="Prot_kinase_dom"/>
</dbReference>
<dbReference type="PROSITE" id="PS00108">
    <property type="entry name" value="PROTEIN_KINASE_ST"/>
    <property type="match status" value="1"/>
</dbReference>
<evidence type="ECO:0000313" key="9">
    <source>
        <dbReference type="Proteomes" id="UP000502508"/>
    </source>
</evidence>
<dbReference type="GO" id="GO:0004674">
    <property type="term" value="F:protein serine/threonine kinase activity"/>
    <property type="evidence" value="ECO:0007669"/>
    <property type="project" value="UniProtKB-KW"/>
</dbReference>
<proteinExistence type="predicted"/>
<accession>A0A6F8Y0W7</accession>
<dbReference type="PANTHER" id="PTHR43289">
    <property type="entry name" value="MITOGEN-ACTIVATED PROTEIN KINASE KINASE KINASE 20-RELATED"/>
    <property type="match status" value="1"/>
</dbReference>
<dbReference type="InterPro" id="IPR008271">
    <property type="entry name" value="Ser/Thr_kinase_AS"/>
</dbReference>
<dbReference type="Pfam" id="PF00069">
    <property type="entry name" value="Pkinase"/>
    <property type="match status" value="1"/>
</dbReference>
<organism evidence="8 9">
    <name type="scientific">Phytohabitans flavus</name>
    <dbReference type="NCBI Taxonomy" id="1076124"/>
    <lineage>
        <taxon>Bacteria</taxon>
        <taxon>Bacillati</taxon>
        <taxon>Actinomycetota</taxon>
        <taxon>Actinomycetes</taxon>
        <taxon>Micromonosporales</taxon>
        <taxon>Micromonosporaceae</taxon>
    </lineage>
</organism>
<dbReference type="PROSITE" id="PS50011">
    <property type="entry name" value="PROTEIN_KINASE_DOM"/>
    <property type="match status" value="1"/>
</dbReference>
<dbReference type="EMBL" id="AP022870">
    <property type="protein sequence ID" value="BCB79725.1"/>
    <property type="molecule type" value="Genomic_DNA"/>
</dbReference>
<dbReference type="SUPFAM" id="SSF56112">
    <property type="entry name" value="Protein kinase-like (PK-like)"/>
    <property type="match status" value="1"/>
</dbReference>
<sequence length="286" mass="30429">MKMLRPEAAEEPELVRGFQEEYGLLAAIKHPSVVRPHRLVESGGALAIVMDLVDGEDLRRRVRRDGPVPPAIAANIVAQVADALAYLHDQGIVHADVKPGNLVVPADGGAVRVVDFGVARRMDGTPPVSIHATPEYAAPEVVGGAAPSPTADIYALGIVLFELLCGRSPFRGGGPLQVLRRHGMCAAVPPPGLPPVVWPVIEECLSPDPARRPDARLVAARLRGVEPALDGAPPLPALAADQITWWPRPAGAAAAVAKVTWVPLRAARSRPLRRTWGGWSRFPWPG</sequence>
<dbReference type="InterPro" id="IPR011009">
    <property type="entry name" value="Kinase-like_dom_sf"/>
</dbReference>
<keyword evidence="5" id="KW-0418">Kinase</keyword>
<evidence type="ECO:0000256" key="2">
    <source>
        <dbReference type="ARBA" id="ARBA00022527"/>
    </source>
</evidence>
<evidence type="ECO:0000256" key="1">
    <source>
        <dbReference type="ARBA" id="ARBA00012513"/>
    </source>
</evidence>
<evidence type="ECO:0000313" key="8">
    <source>
        <dbReference type="EMBL" id="BCB79725.1"/>
    </source>
</evidence>
<name>A0A6F8Y0W7_9ACTN</name>
<reference evidence="8 9" key="1">
    <citation type="submission" date="2020-03" db="EMBL/GenBank/DDBJ databases">
        <title>Whole genome shotgun sequence of Phytohabitans flavus NBRC 107702.</title>
        <authorList>
            <person name="Komaki H."/>
            <person name="Tamura T."/>
        </authorList>
    </citation>
    <scope>NUCLEOTIDE SEQUENCE [LARGE SCALE GENOMIC DNA]</scope>
    <source>
        <strain evidence="8 9">NBRC 107702</strain>
    </source>
</reference>
<evidence type="ECO:0000256" key="4">
    <source>
        <dbReference type="ARBA" id="ARBA00022741"/>
    </source>
</evidence>
<dbReference type="PANTHER" id="PTHR43289:SF6">
    <property type="entry name" value="SERINE_THREONINE-PROTEIN KINASE NEKL-3"/>
    <property type="match status" value="1"/>
</dbReference>
<gene>
    <name evidence="8" type="ORF">Pflav_061350</name>
</gene>
<dbReference type="Gene3D" id="3.30.200.20">
    <property type="entry name" value="Phosphorylase Kinase, domain 1"/>
    <property type="match status" value="1"/>
</dbReference>
<evidence type="ECO:0000259" key="7">
    <source>
        <dbReference type="PROSITE" id="PS50011"/>
    </source>
</evidence>
<reference evidence="8 9" key="2">
    <citation type="submission" date="2020-03" db="EMBL/GenBank/DDBJ databases">
        <authorList>
            <person name="Ichikawa N."/>
            <person name="Kimura A."/>
            <person name="Kitahashi Y."/>
            <person name="Uohara A."/>
        </authorList>
    </citation>
    <scope>NUCLEOTIDE SEQUENCE [LARGE SCALE GENOMIC DNA]</scope>
    <source>
        <strain evidence="8 9">NBRC 107702</strain>
    </source>
</reference>
<dbReference type="EC" id="2.7.11.1" evidence="1"/>
<evidence type="ECO:0000256" key="5">
    <source>
        <dbReference type="ARBA" id="ARBA00022777"/>
    </source>
</evidence>
<feature type="domain" description="Protein kinase" evidence="7">
    <location>
        <begin position="1"/>
        <end position="229"/>
    </location>
</feature>
<dbReference type="Proteomes" id="UP000502508">
    <property type="component" value="Chromosome"/>
</dbReference>
<keyword evidence="9" id="KW-1185">Reference proteome</keyword>
<dbReference type="Gene3D" id="1.10.510.10">
    <property type="entry name" value="Transferase(Phosphotransferase) domain 1"/>
    <property type="match status" value="1"/>
</dbReference>
<protein>
    <recommendedName>
        <fullName evidence="1">non-specific serine/threonine protein kinase</fullName>
        <ecNumber evidence="1">2.7.11.1</ecNumber>
    </recommendedName>
</protein>
<evidence type="ECO:0000256" key="3">
    <source>
        <dbReference type="ARBA" id="ARBA00022679"/>
    </source>
</evidence>
<dbReference type="KEGG" id="pfla:Pflav_061350"/>
<evidence type="ECO:0000256" key="6">
    <source>
        <dbReference type="ARBA" id="ARBA00022840"/>
    </source>
</evidence>
<dbReference type="SMART" id="SM00220">
    <property type="entry name" value="S_TKc"/>
    <property type="match status" value="1"/>
</dbReference>
<keyword evidence="6" id="KW-0067">ATP-binding</keyword>
<dbReference type="CDD" id="cd14014">
    <property type="entry name" value="STKc_PknB_like"/>
    <property type="match status" value="1"/>
</dbReference>
<dbReference type="AlphaFoldDB" id="A0A6F8Y0W7"/>
<keyword evidence="4" id="KW-0547">Nucleotide-binding</keyword>